<sequence>MPKLLPKVRNLTKIIGIILFRTLILDFGNGFDFGNDLRFWQWFGILFGILAMIWDFGNSLGFWQ</sequence>
<name>U9SUS5_RHIID</name>
<keyword evidence="1" id="KW-0472">Membrane</keyword>
<dbReference type="EMBL" id="KI297765">
    <property type="protein sequence ID" value="ERZ99693.1"/>
    <property type="molecule type" value="Genomic_DNA"/>
</dbReference>
<feature type="transmembrane region" description="Helical" evidence="1">
    <location>
        <begin position="40"/>
        <end position="63"/>
    </location>
</feature>
<dbReference type="HOGENOM" id="CLU_2868771_0_0_1"/>
<accession>U9SUS5</accession>
<evidence type="ECO:0000313" key="2">
    <source>
        <dbReference type="EMBL" id="ERZ99693.1"/>
    </source>
</evidence>
<organism evidence="2">
    <name type="scientific">Rhizophagus irregularis (strain DAOM 181602 / DAOM 197198 / MUCL 43194)</name>
    <name type="common">Arbuscular mycorrhizal fungus</name>
    <name type="synonym">Glomus intraradices</name>
    <dbReference type="NCBI Taxonomy" id="747089"/>
    <lineage>
        <taxon>Eukaryota</taxon>
        <taxon>Fungi</taxon>
        <taxon>Fungi incertae sedis</taxon>
        <taxon>Mucoromycota</taxon>
        <taxon>Glomeromycotina</taxon>
        <taxon>Glomeromycetes</taxon>
        <taxon>Glomerales</taxon>
        <taxon>Glomeraceae</taxon>
        <taxon>Rhizophagus</taxon>
    </lineage>
</organism>
<gene>
    <name evidence="2" type="ORF">GLOINDRAFT_9245</name>
</gene>
<proteinExistence type="predicted"/>
<dbReference type="AlphaFoldDB" id="U9SUS5"/>
<protein>
    <submittedName>
        <fullName evidence="2">Uncharacterized protein</fullName>
    </submittedName>
</protein>
<keyword evidence="1" id="KW-0812">Transmembrane</keyword>
<evidence type="ECO:0000256" key="1">
    <source>
        <dbReference type="SAM" id="Phobius"/>
    </source>
</evidence>
<reference evidence="2" key="1">
    <citation type="submission" date="2013-07" db="EMBL/GenBank/DDBJ databases">
        <title>The genome of an arbuscular mycorrhizal fungus provides insights into the evolution of the oldest plant symbiosis.</title>
        <authorList>
            <consortium name="DOE Joint Genome Institute"/>
            <person name="Tisserant E."/>
            <person name="Malbreil M."/>
            <person name="Kuo A."/>
            <person name="Kohler A."/>
            <person name="Symeonidi A."/>
            <person name="Balestrini R."/>
            <person name="Charron P."/>
            <person name="Duensing N."/>
            <person name="Frei-dit-Frey N."/>
            <person name="Gianinazzi-Pearson V."/>
            <person name="Gilbert B."/>
            <person name="Handa Y."/>
            <person name="Hijri M."/>
            <person name="Kaul R."/>
            <person name="Kawaguchi M."/>
            <person name="Krajinski F."/>
            <person name="Lammers P."/>
            <person name="Lapierre D."/>
            <person name="Masclaux F.G."/>
            <person name="Murat C."/>
            <person name="Morin E."/>
            <person name="Ndikumana S."/>
            <person name="Pagni M."/>
            <person name="Petitpierre D."/>
            <person name="Requena N."/>
            <person name="Rosikiewicz P."/>
            <person name="Riley R."/>
            <person name="Saito K."/>
            <person name="San Clemente H."/>
            <person name="Shapiro H."/>
            <person name="van Tuinen D."/>
            <person name="Becard G."/>
            <person name="Bonfante P."/>
            <person name="Paszkowski U."/>
            <person name="Shachar-Hill Y."/>
            <person name="Young J.P."/>
            <person name="Sanders I.R."/>
            <person name="Henrissat B."/>
            <person name="Rensing S.A."/>
            <person name="Grigoriev I.V."/>
            <person name="Corradi N."/>
            <person name="Roux C."/>
            <person name="Martin F."/>
        </authorList>
    </citation>
    <scope>NUCLEOTIDE SEQUENCE</scope>
    <source>
        <strain evidence="2">DAOM 197198</strain>
    </source>
</reference>
<keyword evidence="1" id="KW-1133">Transmembrane helix</keyword>